<dbReference type="RefSeq" id="WP_369223072.1">
    <property type="nucleotide sequence ID" value="NZ_CP163441.1"/>
</dbReference>
<evidence type="ECO:0000313" key="1">
    <source>
        <dbReference type="EMBL" id="XDQ44082.1"/>
    </source>
</evidence>
<dbReference type="Gene3D" id="1.25.10.10">
    <property type="entry name" value="Leucine-rich Repeat Variant"/>
    <property type="match status" value="1"/>
</dbReference>
<accession>A0AB39QKN7</accession>
<proteinExistence type="predicted"/>
<protein>
    <submittedName>
        <fullName evidence="1">HEAT repeat domain-containing protein</fullName>
    </submittedName>
</protein>
<name>A0AB39QKN7_9ACTN</name>
<dbReference type="AlphaFoldDB" id="A0AB39QKN7"/>
<dbReference type="EMBL" id="CP163441">
    <property type="protein sequence ID" value="XDQ44082.1"/>
    <property type="molecule type" value="Genomic_DNA"/>
</dbReference>
<dbReference type="InterPro" id="IPR011989">
    <property type="entry name" value="ARM-like"/>
</dbReference>
<organism evidence="1">
    <name type="scientific">Streptomyces sp. R39</name>
    <dbReference type="NCBI Taxonomy" id="3238631"/>
    <lineage>
        <taxon>Bacteria</taxon>
        <taxon>Bacillati</taxon>
        <taxon>Actinomycetota</taxon>
        <taxon>Actinomycetes</taxon>
        <taxon>Kitasatosporales</taxon>
        <taxon>Streptomycetaceae</taxon>
        <taxon>Streptomyces</taxon>
    </lineage>
</organism>
<reference evidence="1" key="1">
    <citation type="submission" date="2024-07" db="EMBL/GenBank/DDBJ databases">
        <authorList>
            <person name="Yu S.T."/>
        </authorList>
    </citation>
    <scope>NUCLEOTIDE SEQUENCE</scope>
    <source>
        <strain evidence="1">R39</strain>
    </source>
</reference>
<sequence length="179" mass="19220">MIDLERVDSLVTGGYVGAERAEEAVAAVPAARQRVLGWLRITSAEGDWRRFERLTALALHIHPEGLGPILATVLATQPPGVNTEDLVDLLGELRAPEGVEPVAALVRERTSADGPYFTFCVKAIQALGEIGTPDAVDFLRGIATGDPAAWPDPLRWHAAEELGIEDELGFDEDRMLGGS</sequence>
<dbReference type="Pfam" id="PF03130">
    <property type="entry name" value="HEAT_PBS"/>
    <property type="match status" value="1"/>
</dbReference>
<gene>
    <name evidence="1" type="ORF">AB5J52_18430</name>
</gene>
<dbReference type="InterPro" id="IPR004155">
    <property type="entry name" value="PBS_lyase_HEAT"/>
</dbReference>